<sequence length="115" mass="12919">MICFKYSLNQDSVELQASDWSGLERVYVNGEMVSSKLNFAGQSEHQVPLKDGNKAKFQLFIDPQTEEVMCRIYKKGQLVASLKQGQQNLSRAQNLLWQSLLGVSMVGGLVILMVH</sequence>
<protein>
    <submittedName>
        <fullName evidence="2">Uncharacterized protein</fullName>
    </submittedName>
</protein>
<proteinExistence type="predicted"/>
<accession>A0ABX7FZA7</accession>
<name>A0ABX7FZA7_9GAMM</name>
<evidence type="ECO:0000313" key="2">
    <source>
        <dbReference type="EMBL" id="QRH00351.1"/>
    </source>
</evidence>
<dbReference type="RefSeq" id="WP_203324079.1">
    <property type="nucleotide sequence ID" value="NZ_CP069213.1"/>
</dbReference>
<dbReference type="Proteomes" id="UP000596252">
    <property type="component" value="Chromosome"/>
</dbReference>
<keyword evidence="1" id="KW-0812">Transmembrane</keyword>
<dbReference type="EMBL" id="CP069213">
    <property type="protein sequence ID" value="QRH00351.1"/>
    <property type="molecule type" value="Genomic_DNA"/>
</dbReference>
<gene>
    <name evidence="2" type="ORF">JQC75_10570</name>
</gene>
<keyword evidence="3" id="KW-1185">Reference proteome</keyword>
<evidence type="ECO:0000256" key="1">
    <source>
        <dbReference type="SAM" id="Phobius"/>
    </source>
</evidence>
<evidence type="ECO:0000313" key="3">
    <source>
        <dbReference type="Proteomes" id="UP000596252"/>
    </source>
</evidence>
<organism evidence="2 3">
    <name type="scientific">Shewanella litorisediminis</name>
    <dbReference type="NCBI Taxonomy" id="1173586"/>
    <lineage>
        <taxon>Bacteria</taxon>
        <taxon>Pseudomonadati</taxon>
        <taxon>Pseudomonadota</taxon>
        <taxon>Gammaproteobacteria</taxon>
        <taxon>Alteromonadales</taxon>
        <taxon>Shewanellaceae</taxon>
        <taxon>Shewanella</taxon>
    </lineage>
</organism>
<feature type="transmembrane region" description="Helical" evidence="1">
    <location>
        <begin position="95"/>
        <end position="114"/>
    </location>
</feature>
<reference evidence="2 3" key="1">
    <citation type="journal article" date="2012" name="Antonie Van Leeuwenhoek">
        <title>Shewanella litorisediminis sp. nov., a gammaproteobacterium isolated from a tidal flat sediment.</title>
        <authorList>
            <person name="Lee M.H."/>
            <person name="Yoon J.H."/>
        </authorList>
    </citation>
    <scope>NUCLEOTIDE SEQUENCE [LARGE SCALE GENOMIC DNA]</scope>
    <source>
        <strain evidence="2 3">SMK1-12</strain>
    </source>
</reference>
<keyword evidence="1" id="KW-1133">Transmembrane helix</keyword>
<keyword evidence="1" id="KW-0472">Membrane</keyword>